<dbReference type="InterPro" id="IPR011006">
    <property type="entry name" value="CheY-like_superfamily"/>
</dbReference>
<evidence type="ECO:0000256" key="3">
    <source>
        <dbReference type="ARBA" id="ARBA00023015"/>
    </source>
</evidence>
<dbReference type="RefSeq" id="WP_035202813.1">
    <property type="nucleotide sequence ID" value="NZ_BOQQ01000001.1"/>
</dbReference>
<gene>
    <name evidence="6" type="ORF">CHH72_21725</name>
</gene>
<dbReference type="SUPFAM" id="SSF46894">
    <property type="entry name" value="C-terminal effector domain of the bipartite response regulators"/>
    <property type="match status" value="1"/>
</dbReference>
<evidence type="ECO:0000313" key="7">
    <source>
        <dbReference type="Proteomes" id="UP000216207"/>
    </source>
</evidence>
<dbReference type="PROSITE" id="PS50043">
    <property type="entry name" value="HTH_LUXR_2"/>
    <property type="match status" value="1"/>
</dbReference>
<reference evidence="6 7" key="1">
    <citation type="submission" date="2017-07" db="EMBL/GenBank/DDBJ databases">
        <title>Isolation and whole genome analysis of endospore-forming bacteria from heroin.</title>
        <authorList>
            <person name="Kalinowski J."/>
            <person name="Ahrens B."/>
            <person name="Al-Dilaimi A."/>
            <person name="Winkler A."/>
            <person name="Wibberg D."/>
            <person name="Schleenbecker U."/>
            <person name="Ruckert C."/>
            <person name="Wolfel R."/>
            <person name="Grass G."/>
        </authorList>
    </citation>
    <scope>NUCLEOTIDE SEQUENCE [LARGE SCALE GENOMIC DNA]</scope>
    <source>
        <strain evidence="6 7">7539</strain>
    </source>
</reference>
<evidence type="ECO:0000256" key="5">
    <source>
        <dbReference type="ARBA" id="ARBA00023163"/>
    </source>
</evidence>
<dbReference type="InterPro" id="IPR016032">
    <property type="entry name" value="Sig_transdc_resp-reg_C-effctor"/>
</dbReference>
<dbReference type="GO" id="GO:0003677">
    <property type="term" value="F:DNA binding"/>
    <property type="evidence" value="ECO:0007669"/>
    <property type="project" value="UniProtKB-KW"/>
</dbReference>
<keyword evidence="5" id="KW-0804">Transcription</keyword>
<dbReference type="SMART" id="SM00421">
    <property type="entry name" value="HTH_LUXR"/>
    <property type="match status" value="1"/>
</dbReference>
<dbReference type="InterPro" id="IPR001789">
    <property type="entry name" value="Sig_transdc_resp-reg_receiver"/>
</dbReference>
<keyword evidence="4 6" id="KW-0238">DNA-binding</keyword>
<dbReference type="PROSITE" id="PS00622">
    <property type="entry name" value="HTH_LUXR_1"/>
    <property type="match status" value="1"/>
</dbReference>
<dbReference type="InterPro" id="IPR000792">
    <property type="entry name" value="Tscrpt_reg_LuxR_C"/>
</dbReference>
<evidence type="ECO:0000313" key="6">
    <source>
        <dbReference type="EMBL" id="PAE86805.1"/>
    </source>
</evidence>
<dbReference type="AlphaFoldDB" id="A0A268NUT3"/>
<dbReference type="PROSITE" id="PS50110">
    <property type="entry name" value="RESPONSE_REGULATORY"/>
    <property type="match status" value="1"/>
</dbReference>
<dbReference type="Gene3D" id="3.40.50.2300">
    <property type="match status" value="1"/>
</dbReference>
<dbReference type="GO" id="GO:0006355">
    <property type="term" value="P:regulation of DNA-templated transcription"/>
    <property type="evidence" value="ECO:0007669"/>
    <property type="project" value="InterPro"/>
</dbReference>
<comment type="caution">
    <text evidence="6">The sequence shown here is derived from an EMBL/GenBank/DDBJ whole genome shotgun (WGS) entry which is preliminary data.</text>
</comment>
<dbReference type="CDD" id="cd06170">
    <property type="entry name" value="LuxR_C_like"/>
    <property type="match status" value="1"/>
</dbReference>
<dbReference type="Proteomes" id="UP000216207">
    <property type="component" value="Unassembled WGS sequence"/>
</dbReference>
<dbReference type="PANTHER" id="PTHR43214">
    <property type="entry name" value="TWO-COMPONENT RESPONSE REGULATOR"/>
    <property type="match status" value="1"/>
</dbReference>
<dbReference type="CDD" id="cd17535">
    <property type="entry name" value="REC_NarL-like"/>
    <property type="match status" value="1"/>
</dbReference>
<dbReference type="PANTHER" id="PTHR43214:SF43">
    <property type="entry name" value="TWO-COMPONENT RESPONSE REGULATOR"/>
    <property type="match status" value="1"/>
</dbReference>
<proteinExistence type="predicted"/>
<comment type="subcellular location">
    <subcellularLocation>
        <location evidence="1">Cytoplasm</location>
    </subcellularLocation>
</comment>
<keyword evidence="3" id="KW-0805">Transcription regulation</keyword>
<accession>A0A268NUT3</accession>
<dbReference type="SUPFAM" id="SSF52172">
    <property type="entry name" value="CheY-like"/>
    <property type="match status" value="1"/>
</dbReference>
<sequence length="219" mass="24187">MRILLADDHHVVRKGLAYFLEAHPDIEIVAEASNGEEAVALYERHRPDILLMDIDMPVMDGIQATHVILRNHPQAKVFMLSGYGEKDFVIQALQAGACGYQLKDVEPDVLIHTIQAANSGELPLDPRIMKHVLTHVARSANSVADKVNRLTDREVDVLKEISTGKSNKEIAAALFISEKTVKTHVSNLLGKLELQDRTQAALFAIQAGIAKPISFLDEQ</sequence>
<dbReference type="PRINTS" id="PR00038">
    <property type="entry name" value="HTHLUXR"/>
</dbReference>
<keyword evidence="2" id="KW-0597">Phosphoprotein</keyword>
<dbReference type="Pfam" id="PF00196">
    <property type="entry name" value="GerE"/>
    <property type="match status" value="1"/>
</dbReference>
<dbReference type="InterPro" id="IPR039420">
    <property type="entry name" value="WalR-like"/>
</dbReference>
<dbReference type="GO" id="GO:0000160">
    <property type="term" value="P:phosphorelay signal transduction system"/>
    <property type="evidence" value="ECO:0007669"/>
    <property type="project" value="InterPro"/>
</dbReference>
<evidence type="ECO:0000256" key="2">
    <source>
        <dbReference type="ARBA" id="ARBA00022553"/>
    </source>
</evidence>
<dbReference type="EMBL" id="NPCC01000047">
    <property type="protein sequence ID" value="PAE86805.1"/>
    <property type="molecule type" value="Genomic_DNA"/>
</dbReference>
<name>A0A268NUT3_SHOCL</name>
<organism evidence="6 7">
    <name type="scientific">Shouchella clausii</name>
    <name type="common">Alkalihalobacillus clausii</name>
    <dbReference type="NCBI Taxonomy" id="79880"/>
    <lineage>
        <taxon>Bacteria</taxon>
        <taxon>Bacillati</taxon>
        <taxon>Bacillota</taxon>
        <taxon>Bacilli</taxon>
        <taxon>Bacillales</taxon>
        <taxon>Bacillaceae</taxon>
        <taxon>Shouchella</taxon>
    </lineage>
</organism>
<dbReference type="SMART" id="SM00448">
    <property type="entry name" value="REC"/>
    <property type="match status" value="1"/>
</dbReference>
<dbReference type="GO" id="GO:0005737">
    <property type="term" value="C:cytoplasm"/>
    <property type="evidence" value="ECO:0007669"/>
    <property type="project" value="UniProtKB-SubCell"/>
</dbReference>
<evidence type="ECO:0000256" key="4">
    <source>
        <dbReference type="ARBA" id="ARBA00023125"/>
    </source>
</evidence>
<evidence type="ECO:0000256" key="1">
    <source>
        <dbReference type="ARBA" id="ARBA00004496"/>
    </source>
</evidence>
<protein>
    <submittedName>
        <fullName evidence="6">DNA-binding response regulator</fullName>
    </submittedName>
</protein>
<dbReference type="Pfam" id="PF00072">
    <property type="entry name" value="Response_reg"/>
    <property type="match status" value="1"/>
</dbReference>
<dbReference type="InterPro" id="IPR058245">
    <property type="entry name" value="NreC/VraR/RcsB-like_REC"/>
</dbReference>